<dbReference type="EMBL" id="GL833145">
    <property type="protein sequence ID" value="EGB05009.1"/>
    <property type="molecule type" value="Genomic_DNA"/>
</dbReference>
<dbReference type="InterPro" id="IPR027417">
    <property type="entry name" value="P-loop_NTPase"/>
</dbReference>
<keyword evidence="2" id="KW-1185">Reference proteome</keyword>
<dbReference type="Proteomes" id="UP000002729">
    <property type="component" value="Unassembled WGS sequence"/>
</dbReference>
<dbReference type="eggNOG" id="KOG3595">
    <property type="taxonomic scope" value="Eukaryota"/>
</dbReference>
<dbReference type="AlphaFoldDB" id="F0YIR9"/>
<dbReference type="GO" id="GO:0051959">
    <property type="term" value="F:dynein light intermediate chain binding"/>
    <property type="evidence" value="ECO:0007669"/>
    <property type="project" value="InterPro"/>
</dbReference>
<dbReference type="CDD" id="cd00009">
    <property type="entry name" value="AAA"/>
    <property type="match status" value="1"/>
</dbReference>
<protein>
    <recommendedName>
        <fullName evidence="3">ATPase AAA-type core domain-containing protein</fullName>
    </recommendedName>
</protein>
<dbReference type="Pfam" id="PF12775">
    <property type="entry name" value="AAA_7"/>
    <property type="match status" value="1"/>
</dbReference>
<sequence length="156" mass="16768">MWTDALQAGGQYSAPEISGTTVISELLVPTIQTVQSGLLLDLMMRAGGYPALFCGPPGSGKTVHARAALARLPRKKHRTAYLKLHATTSARAFSNALLGRLVKRRKGVHGPPINQKAVIFVDDINLPDVGGLGETQMPLELLRGLIENGSWFETPD</sequence>
<dbReference type="GeneID" id="20221025"/>
<evidence type="ECO:0008006" key="3">
    <source>
        <dbReference type="Google" id="ProtNLM"/>
    </source>
</evidence>
<reference evidence="1 2" key="1">
    <citation type="journal article" date="2011" name="Proc. Natl. Acad. Sci. U.S.A.">
        <title>Niche of harmful alga Aureococcus anophagefferens revealed through ecogenomics.</title>
        <authorList>
            <person name="Gobler C.J."/>
            <person name="Berry D.L."/>
            <person name="Dyhrman S.T."/>
            <person name="Wilhelm S.W."/>
            <person name="Salamov A."/>
            <person name="Lobanov A.V."/>
            <person name="Zhang Y."/>
            <person name="Collier J.L."/>
            <person name="Wurch L.L."/>
            <person name="Kustka A.B."/>
            <person name="Dill B.D."/>
            <person name="Shah M."/>
            <person name="VerBerkmoes N.C."/>
            <person name="Kuo A."/>
            <person name="Terry A."/>
            <person name="Pangilinan J."/>
            <person name="Lindquist E.A."/>
            <person name="Lucas S."/>
            <person name="Paulsen I.T."/>
            <person name="Hattenrath-Lehmann T.K."/>
            <person name="Talmage S.C."/>
            <person name="Walker E.A."/>
            <person name="Koch F."/>
            <person name="Burson A.M."/>
            <person name="Marcoval M.A."/>
            <person name="Tang Y.Z."/>
            <person name="Lecleir G.R."/>
            <person name="Coyne K.J."/>
            <person name="Berg G.M."/>
            <person name="Bertrand E.M."/>
            <person name="Saito M.A."/>
            <person name="Gladyshev V.N."/>
            <person name="Grigoriev I.V."/>
        </authorList>
    </citation>
    <scope>NUCLEOTIDE SEQUENCE [LARGE SCALE GENOMIC DNA]</scope>
    <source>
        <strain evidence="2">CCMP 1984</strain>
    </source>
</reference>
<dbReference type="GO" id="GO:0007018">
    <property type="term" value="P:microtubule-based movement"/>
    <property type="evidence" value="ECO:0007669"/>
    <property type="project" value="InterPro"/>
</dbReference>
<proteinExistence type="predicted"/>
<dbReference type="GO" id="GO:0045505">
    <property type="term" value="F:dynein intermediate chain binding"/>
    <property type="evidence" value="ECO:0007669"/>
    <property type="project" value="InterPro"/>
</dbReference>
<evidence type="ECO:0000313" key="1">
    <source>
        <dbReference type="EMBL" id="EGB05009.1"/>
    </source>
</evidence>
<dbReference type="InParanoid" id="F0YIR9"/>
<dbReference type="RefSeq" id="XP_009040360.1">
    <property type="nucleotide sequence ID" value="XM_009042112.1"/>
</dbReference>
<dbReference type="SUPFAM" id="SSF52540">
    <property type="entry name" value="P-loop containing nucleoside triphosphate hydrolases"/>
    <property type="match status" value="1"/>
</dbReference>
<dbReference type="OrthoDB" id="447173at2759"/>
<accession>F0YIR9</accession>
<feature type="non-terminal residue" evidence="1">
    <location>
        <position position="156"/>
    </location>
</feature>
<organism evidence="2">
    <name type="scientific">Aureococcus anophagefferens</name>
    <name type="common">Harmful bloom alga</name>
    <dbReference type="NCBI Taxonomy" id="44056"/>
    <lineage>
        <taxon>Eukaryota</taxon>
        <taxon>Sar</taxon>
        <taxon>Stramenopiles</taxon>
        <taxon>Ochrophyta</taxon>
        <taxon>Pelagophyceae</taxon>
        <taxon>Pelagomonadales</taxon>
        <taxon>Pelagomonadaceae</taxon>
        <taxon>Aureococcus</taxon>
    </lineage>
</organism>
<name>F0YIR9_AURAN</name>
<evidence type="ECO:0000313" key="2">
    <source>
        <dbReference type="Proteomes" id="UP000002729"/>
    </source>
</evidence>
<dbReference type="Gene3D" id="3.40.50.300">
    <property type="entry name" value="P-loop containing nucleotide triphosphate hydrolases"/>
    <property type="match status" value="1"/>
</dbReference>
<dbReference type="PANTHER" id="PTHR45703:SF36">
    <property type="entry name" value="DYNEIN HEAVY CHAIN, CYTOPLASMIC"/>
    <property type="match status" value="1"/>
</dbReference>
<gene>
    <name evidence="1" type="ORF">AURANDRAFT_31608</name>
</gene>
<dbReference type="KEGG" id="aaf:AURANDRAFT_31608"/>
<dbReference type="GO" id="GO:0030286">
    <property type="term" value="C:dynein complex"/>
    <property type="evidence" value="ECO:0007669"/>
    <property type="project" value="InterPro"/>
</dbReference>
<dbReference type="InterPro" id="IPR026983">
    <property type="entry name" value="DHC"/>
</dbReference>
<dbReference type="PANTHER" id="PTHR45703">
    <property type="entry name" value="DYNEIN HEAVY CHAIN"/>
    <property type="match status" value="1"/>
</dbReference>